<dbReference type="EC" id="2.1.1.77" evidence="3"/>
<dbReference type="Pfam" id="PF01135">
    <property type="entry name" value="PCMT"/>
    <property type="match status" value="1"/>
</dbReference>
<evidence type="ECO:0000256" key="9">
    <source>
        <dbReference type="ARBA" id="ARBA00030757"/>
    </source>
</evidence>
<sequence>MQELADRGLLAARWRRVWDAVPRSRFIPRHIWRQLPDRCAPVAGADDWLALVNSDEPVVIQLDDGAEGGPGIATSSNSQPSMVARMLGLLHVEDGHRVLEIGTASGHVAALLCERLGDEQVYSIEIDPVLGEQAAAALKNAGYRPHLRVGDGEQPWPGMGQVDRLISTCALRYVPHALVRQVRPGGIIVAPLDRDFWSGALVQLYVQDDGTAVGPYCGGASYMPMRSHRTIGPHQVDANTGRARSAGLVDPAQMLTLGFALYAGARLPGVRLTHEDTRAGARVWASREDGSAATAATDEDVWQYGPGFLWEEIEQVWTEYTALGQPELGEFGLTVGTRGQQTWLRDPHRVIEPSRRARL</sequence>
<dbReference type="Proteomes" id="UP000471293">
    <property type="component" value="Unassembled WGS sequence"/>
</dbReference>
<name>A0A6N9TW11_STRHA</name>
<evidence type="ECO:0000256" key="1">
    <source>
        <dbReference type="ARBA" id="ARBA00004496"/>
    </source>
</evidence>
<evidence type="ECO:0000313" key="13">
    <source>
        <dbReference type="Proteomes" id="UP000471293"/>
    </source>
</evidence>
<organism evidence="12 13">
    <name type="scientific">Streptomyces halstedii</name>
    <dbReference type="NCBI Taxonomy" id="1944"/>
    <lineage>
        <taxon>Bacteria</taxon>
        <taxon>Bacillati</taxon>
        <taxon>Actinomycetota</taxon>
        <taxon>Actinomycetes</taxon>
        <taxon>Kitasatosporales</taxon>
        <taxon>Streptomycetaceae</taxon>
        <taxon>Streptomyces</taxon>
    </lineage>
</organism>
<evidence type="ECO:0000256" key="10">
    <source>
        <dbReference type="ARBA" id="ARBA00031323"/>
    </source>
</evidence>
<evidence type="ECO:0000256" key="11">
    <source>
        <dbReference type="ARBA" id="ARBA00031350"/>
    </source>
</evidence>
<proteinExistence type="inferred from homology"/>
<dbReference type="GO" id="GO:0005737">
    <property type="term" value="C:cytoplasm"/>
    <property type="evidence" value="ECO:0007669"/>
    <property type="project" value="UniProtKB-SubCell"/>
</dbReference>
<dbReference type="GO" id="GO:0004719">
    <property type="term" value="F:protein-L-isoaspartate (D-aspartate) O-methyltransferase activity"/>
    <property type="evidence" value="ECO:0007669"/>
    <property type="project" value="UniProtKB-EC"/>
</dbReference>
<evidence type="ECO:0000313" key="12">
    <source>
        <dbReference type="EMBL" id="NEA15578.1"/>
    </source>
</evidence>
<evidence type="ECO:0000256" key="2">
    <source>
        <dbReference type="ARBA" id="ARBA00005369"/>
    </source>
</evidence>
<dbReference type="SUPFAM" id="SSF53335">
    <property type="entry name" value="S-adenosyl-L-methionine-dependent methyltransferases"/>
    <property type="match status" value="1"/>
</dbReference>
<dbReference type="CDD" id="cd02440">
    <property type="entry name" value="AdoMet_MTases"/>
    <property type="match status" value="1"/>
</dbReference>
<comment type="subcellular location">
    <subcellularLocation>
        <location evidence="1">Cytoplasm</location>
    </subcellularLocation>
</comment>
<comment type="caution">
    <text evidence="12">The sequence shown here is derived from an EMBL/GenBank/DDBJ whole genome shotgun (WGS) entry which is preliminary data.</text>
</comment>
<dbReference type="GO" id="GO:0032259">
    <property type="term" value="P:methylation"/>
    <property type="evidence" value="ECO:0007669"/>
    <property type="project" value="UniProtKB-KW"/>
</dbReference>
<keyword evidence="8" id="KW-0949">S-adenosyl-L-methionine</keyword>
<evidence type="ECO:0000256" key="5">
    <source>
        <dbReference type="ARBA" id="ARBA00022490"/>
    </source>
</evidence>
<evidence type="ECO:0000256" key="6">
    <source>
        <dbReference type="ARBA" id="ARBA00022603"/>
    </source>
</evidence>
<reference evidence="12 13" key="1">
    <citation type="submission" date="2020-01" db="EMBL/GenBank/DDBJ databases">
        <title>Insect and environment-associated Actinomycetes.</title>
        <authorList>
            <person name="Currrie C."/>
            <person name="Chevrette M."/>
            <person name="Carlson C."/>
            <person name="Stubbendieck R."/>
            <person name="Wendt-Pienkowski E."/>
        </authorList>
    </citation>
    <scope>NUCLEOTIDE SEQUENCE [LARGE SCALE GENOMIC DNA]</scope>
    <source>
        <strain evidence="12 13">SID11342</strain>
    </source>
</reference>
<keyword evidence="7 12" id="KW-0808">Transferase</keyword>
<dbReference type="InterPro" id="IPR000682">
    <property type="entry name" value="PCMT"/>
</dbReference>
<keyword evidence="6 12" id="KW-0489">Methyltransferase</keyword>
<keyword evidence="5" id="KW-0963">Cytoplasm</keyword>
<protein>
    <recommendedName>
        <fullName evidence="4">Protein-L-isoaspartate O-methyltransferase</fullName>
        <ecNumber evidence="3">2.1.1.77</ecNumber>
    </recommendedName>
    <alternativeName>
        <fullName evidence="11">L-isoaspartyl protein carboxyl methyltransferase</fullName>
    </alternativeName>
    <alternativeName>
        <fullName evidence="9">Protein L-isoaspartyl methyltransferase</fullName>
    </alternativeName>
    <alternativeName>
        <fullName evidence="10">Protein-beta-aspartate methyltransferase</fullName>
    </alternativeName>
</protein>
<evidence type="ECO:0000256" key="4">
    <source>
        <dbReference type="ARBA" id="ARBA00013346"/>
    </source>
</evidence>
<dbReference type="EMBL" id="JAAGLQ010000171">
    <property type="protein sequence ID" value="NEA15578.1"/>
    <property type="molecule type" value="Genomic_DNA"/>
</dbReference>
<dbReference type="AlphaFoldDB" id="A0A6N9TW11"/>
<gene>
    <name evidence="12" type="ORF">G3I29_08525</name>
</gene>
<evidence type="ECO:0000256" key="7">
    <source>
        <dbReference type="ARBA" id="ARBA00022679"/>
    </source>
</evidence>
<evidence type="ECO:0000256" key="8">
    <source>
        <dbReference type="ARBA" id="ARBA00022691"/>
    </source>
</evidence>
<accession>A0A6N9TW11</accession>
<evidence type="ECO:0000256" key="3">
    <source>
        <dbReference type="ARBA" id="ARBA00011890"/>
    </source>
</evidence>
<comment type="similarity">
    <text evidence="2">Belongs to the methyltransferase superfamily. L-isoaspartyl/D-aspartyl protein methyltransferase family.</text>
</comment>
<dbReference type="PANTHER" id="PTHR11579">
    <property type="entry name" value="PROTEIN-L-ISOASPARTATE O-METHYLTRANSFERASE"/>
    <property type="match status" value="1"/>
</dbReference>
<dbReference type="Gene3D" id="3.40.50.150">
    <property type="entry name" value="Vaccinia Virus protein VP39"/>
    <property type="match status" value="1"/>
</dbReference>
<dbReference type="InterPro" id="IPR029063">
    <property type="entry name" value="SAM-dependent_MTases_sf"/>
</dbReference>
<dbReference type="PANTHER" id="PTHR11579:SF0">
    <property type="entry name" value="PROTEIN-L-ISOASPARTATE(D-ASPARTATE) O-METHYLTRANSFERASE"/>
    <property type="match status" value="1"/>
</dbReference>